<evidence type="ECO:0000256" key="4">
    <source>
        <dbReference type="ARBA" id="ARBA00022842"/>
    </source>
</evidence>
<dbReference type="Proteomes" id="UP000199163">
    <property type="component" value="Unassembled WGS sequence"/>
</dbReference>
<evidence type="ECO:0000259" key="9">
    <source>
        <dbReference type="Pfam" id="PF02775"/>
    </source>
</evidence>
<keyword evidence="12" id="KW-1185">Reference proteome</keyword>
<comment type="catalytic activity">
    <reaction evidence="7">
        <text>3D-3,5/4-trihydroxycyclohexane-1,2-dione + H2O = 5-deoxy-D-glucuronate + H(+)</text>
        <dbReference type="Rhea" id="RHEA:25836"/>
        <dbReference type="ChEBI" id="CHEBI:15377"/>
        <dbReference type="ChEBI" id="CHEBI:15378"/>
        <dbReference type="ChEBI" id="CHEBI:28446"/>
        <dbReference type="ChEBI" id="CHEBI:58852"/>
        <dbReference type="EC" id="3.7.1.22"/>
    </reaction>
</comment>
<dbReference type="GO" id="GO:0009099">
    <property type="term" value="P:L-valine biosynthetic process"/>
    <property type="evidence" value="ECO:0007669"/>
    <property type="project" value="TreeGrafter"/>
</dbReference>
<evidence type="ECO:0000256" key="1">
    <source>
        <dbReference type="ARBA" id="ARBA00007812"/>
    </source>
</evidence>
<dbReference type="HAMAP" id="MF_01669">
    <property type="entry name" value="IolD"/>
    <property type="match status" value="1"/>
</dbReference>
<evidence type="ECO:0000256" key="3">
    <source>
        <dbReference type="ARBA" id="ARBA00022801"/>
    </source>
</evidence>
<reference evidence="11 12" key="1">
    <citation type="submission" date="2016-10" db="EMBL/GenBank/DDBJ databases">
        <authorList>
            <person name="de Groot N.N."/>
        </authorList>
    </citation>
    <scope>NUCLEOTIDE SEQUENCE [LARGE SCALE GENOMIC DNA]</scope>
    <source>
        <strain evidence="11 12">DSM 21632</strain>
    </source>
</reference>
<evidence type="ECO:0000259" key="10">
    <source>
        <dbReference type="Pfam" id="PF02776"/>
    </source>
</evidence>
<comment type="function">
    <text evidence="7">Involved in the cleavage of the C1-C2 bond of 3D-(3,5/4)-trihydroxycyclohexane-1,2-dione (THcHDO) to yield 5-deoxy-glucuronate (5DG).</text>
</comment>
<dbReference type="InterPro" id="IPR023757">
    <property type="entry name" value="THcHDO_hydrolase_firmi"/>
</dbReference>
<evidence type="ECO:0000256" key="5">
    <source>
        <dbReference type="ARBA" id="ARBA00023027"/>
    </source>
</evidence>
<evidence type="ECO:0000256" key="2">
    <source>
        <dbReference type="ARBA" id="ARBA00022723"/>
    </source>
</evidence>
<comment type="pathway">
    <text evidence="7">Polyol metabolism; myo-inositol degradation into acetyl-CoA; acetyl-CoA from myo-inositol: step 3/7.</text>
</comment>
<dbReference type="Pfam" id="PF02775">
    <property type="entry name" value="TPP_enzyme_C"/>
    <property type="match status" value="1"/>
</dbReference>
<dbReference type="GO" id="GO:0019310">
    <property type="term" value="P:inositol catabolic process"/>
    <property type="evidence" value="ECO:0007669"/>
    <property type="project" value="UniProtKB-UniRule"/>
</dbReference>
<feature type="domain" description="Thiamine pyrophosphate enzyme TPP-binding" evidence="9">
    <location>
        <begin position="439"/>
        <end position="590"/>
    </location>
</feature>
<dbReference type="STRING" id="568899.SAMN05192534_11114"/>
<dbReference type="GO" id="GO:0102481">
    <property type="term" value="F:3D-(3,5/4)-trihydroxycyclohexane-1,2-dione hydrolase activity"/>
    <property type="evidence" value="ECO:0007669"/>
    <property type="project" value="UniProtKB-EC"/>
</dbReference>
<dbReference type="InterPro" id="IPR029035">
    <property type="entry name" value="DHS-like_NAD/FAD-binding_dom"/>
</dbReference>
<keyword evidence="6 7" id="KW-0786">Thiamine pyrophosphate</keyword>
<dbReference type="EMBL" id="FNDK01000011">
    <property type="protein sequence ID" value="SDH76436.1"/>
    <property type="molecule type" value="Genomic_DNA"/>
</dbReference>
<dbReference type="GO" id="GO:0003984">
    <property type="term" value="F:acetolactate synthase activity"/>
    <property type="evidence" value="ECO:0007669"/>
    <property type="project" value="TreeGrafter"/>
</dbReference>
<dbReference type="UniPathway" id="UPA00076">
    <property type="reaction ID" value="UER00145"/>
</dbReference>
<proteinExistence type="inferred from homology"/>
<dbReference type="GO" id="GO:0030976">
    <property type="term" value="F:thiamine pyrophosphate binding"/>
    <property type="evidence" value="ECO:0007669"/>
    <property type="project" value="UniProtKB-UniRule"/>
</dbReference>
<feature type="region of interest" description="Thiamine pyrophosphate binding" evidence="7">
    <location>
        <begin position="441"/>
        <end position="521"/>
    </location>
</feature>
<dbReference type="SUPFAM" id="SSF52518">
    <property type="entry name" value="Thiamin diphosphate-binding fold (THDP-binding)"/>
    <property type="match status" value="2"/>
</dbReference>
<dbReference type="InterPro" id="IPR011766">
    <property type="entry name" value="TPP_enzyme_TPP-bd"/>
</dbReference>
<evidence type="ECO:0000313" key="11">
    <source>
        <dbReference type="EMBL" id="SDH76436.1"/>
    </source>
</evidence>
<evidence type="ECO:0000259" key="8">
    <source>
        <dbReference type="Pfam" id="PF00205"/>
    </source>
</evidence>
<dbReference type="EC" id="3.7.1.22" evidence="7"/>
<dbReference type="GO" id="GO:0050660">
    <property type="term" value="F:flavin adenine dinucleotide binding"/>
    <property type="evidence" value="ECO:0007669"/>
    <property type="project" value="TreeGrafter"/>
</dbReference>
<dbReference type="InterPro" id="IPR029061">
    <property type="entry name" value="THDP-binding"/>
</dbReference>
<protein>
    <recommendedName>
        <fullName evidence="7">3D-(3,5/4)-trihydroxycyclohexane-1,2-dione hydrolase</fullName>
        <shortName evidence="7">THcHDO hydrolase</shortName>
        <ecNumber evidence="7">3.7.1.22</ecNumber>
    </recommendedName>
</protein>
<sequence>MGTIRLTTAQALVKFLNHQYIHADGEEFPFVEGVFNVFGHGNVLGIGQALEQDSGHLKVIQGKNEQGMAHAAIAYSKQKLRKKIFALTSSSGPGSANLTTAAATALANNIPVLLLPADTYATRQPDPVLQQVEQEHSMAITTNDALQPVSRYWDRVQRPEQLMSSLIRAFEVMTDPAKAGPATVCISQDVEGEAFDFDEEFFQKRIHYVDRPLPTERELQGAVEKIKASKKPLIVAGGGVKYSEAREALTAFSKEYDIPLAETQAGKSAVEHSFKNNLGGLGITGTRAANQAAQEADLVIGIGTRYTDFATSSKTVFDFKKAAFLNINVSRMQAYKLDAFQVVADARTTLEQLMPLLEGYKSQHGSSIQERKQEWTRERERLRSITFNRENFDPEIKGHFSQEIMNEYADTLGTEFPQTNALLTANQAVDEDAVVVCAAGSLPGDLQRLWETNTPNTYHLEYGYSCMGYEISGALGVKLAEPDKEVYAAVGDGSFLMLHSEFITSLQYHEKINILLFDNAGYGCINNLQMDHGGGSYHCEFRTANHDIVNIDYAKVAEGYGAKVYRANTEEELKAAIEDAKKQDCSTLIEMKVLPKTMTDGYKGSWWNLGVAEVSERESIQEAYAFKEKMLETAKKY</sequence>
<evidence type="ECO:0000256" key="7">
    <source>
        <dbReference type="HAMAP-Rule" id="MF_01669"/>
    </source>
</evidence>
<dbReference type="CDD" id="cd02003">
    <property type="entry name" value="TPP_IolD"/>
    <property type="match status" value="1"/>
</dbReference>
<comment type="cofactor">
    <cofactor evidence="7">
        <name>thiamine diphosphate</name>
        <dbReference type="ChEBI" id="CHEBI:58937"/>
    </cofactor>
    <text evidence="7">Binds 1 thiamine pyrophosphate per subunit.</text>
</comment>
<dbReference type="InterPro" id="IPR012000">
    <property type="entry name" value="Thiamin_PyroP_enz_cen_dom"/>
</dbReference>
<feature type="domain" description="Thiamine pyrophosphate enzyme N-terminal TPP-binding" evidence="10">
    <location>
        <begin position="33"/>
        <end position="132"/>
    </location>
</feature>
<dbReference type="RefSeq" id="WP_091273571.1">
    <property type="nucleotide sequence ID" value="NZ_FNDK01000011.1"/>
</dbReference>
<organism evidence="11 12">
    <name type="scientific">Alteribacillus persepolensis</name>
    <dbReference type="NCBI Taxonomy" id="568899"/>
    <lineage>
        <taxon>Bacteria</taxon>
        <taxon>Bacillati</taxon>
        <taxon>Bacillota</taxon>
        <taxon>Bacilli</taxon>
        <taxon>Bacillales</taxon>
        <taxon>Bacillaceae</taxon>
        <taxon>Alteribacillus</taxon>
    </lineage>
</organism>
<dbReference type="Gene3D" id="3.40.50.1220">
    <property type="entry name" value="TPP-binding domain"/>
    <property type="match status" value="1"/>
</dbReference>
<keyword evidence="3 7" id="KW-0378">Hydrolase</keyword>
<dbReference type="Pfam" id="PF00205">
    <property type="entry name" value="TPP_enzyme_M"/>
    <property type="match status" value="1"/>
</dbReference>
<keyword evidence="5 7" id="KW-0520">NAD</keyword>
<evidence type="ECO:0000313" key="12">
    <source>
        <dbReference type="Proteomes" id="UP000199163"/>
    </source>
</evidence>
<name>A0A1G8F2Q0_9BACI</name>
<keyword evidence="4 7" id="KW-0460">Magnesium</keyword>
<feature type="binding site" evidence="7">
    <location>
        <position position="492"/>
    </location>
    <ligand>
        <name>Mg(2+)</name>
        <dbReference type="ChEBI" id="CHEBI:18420"/>
    </ligand>
</feature>
<dbReference type="GO" id="GO:0009097">
    <property type="term" value="P:isoleucine biosynthetic process"/>
    <property type="evidence" value="ECO:0007669"/>
    <property type="project" value="TreeGrafter"/>
</dbReference>
<dbReference type="AlphaFoldDB" id="A0A1G8F2Q0"/>
<dbReference type="Pfam" id="PF02776">
    <property type="entry name" value="TPP_enzyme_N"/>
    <property type="match status" value="1"/>
</dbReference>
<dbReference type="PANTHER" id="PTHR18968">
    <property type="entry name" value="THIAMINE PYROPHOSPHATE ENZYMES"/>
    <property type="match status" value="1"/>
</dbReference>
<dbReference type="PANTHER" id="PTHR18968:SF9">
    <property type="entry name" value="3D-(3,5_4)-TRIHYDROXYCYCLOHEXANE-1,2-DIONE HYDROLASE"/>
    <property type="match status" value="1"/>
</dbReference>
<gene>
    <name evidence="7" type="primary">iolD</name>
    <name evidence="11" type="ORF">SAMN05192534_11114</name>
</gene>
<dbReference type="SUPFAM" id="SSF52467">
    <property type="entry name" value="DHS-like NAD/FAD-binding domain"/>
    <property type="match status" value="1"/>
</dbReference>
<comment type="similarity">
    <text evidence="1 7">Belongs to the TPP enzyme family.</text>
</comment>
<evidence type="ECO:0000256" key="6">
    <source>
        <dbReference type="ARBA" id="ARBA00023052"/>
    </source>
</evidence>
<dbReference type="NCBIfam" id="TIGR04377">
    <property type="entry name" value="myo_inos_iolD"/>
    <property type="match status" value="1"/>
</dbReference>
<keyword evidence="2 7" id="KW-0479">Metal-binding</keyword>
<comment type="cofactor">
    <cofactor evidence="7">
        <name>Mg(2+)</name>
        <dbReference type="ChEBI" id="CHEBI:18420"/>
    </cofactor>
    <text evidence="7">Binds 1 Mg(2+) ion per subunit.</text>
</comment>
<dbReference type="CDD" id="cd07035">
    <property type="entry name" value="TPP_PYR_POX_like"/>
    <property type="match status" value="1"/>
</dbReference>
<dbReference type="GO" id="GO:0000287">
    <property type="term" value="F:magnesium ion binding"/>
    <property type="evidence" value="ECO:0007669"/>
    <property type="project" value="UniProtKB-UniRule"/>
</dbReference>
<feature type="binding site" evidence="7">
    <location>
        <position position="65"/>
    </location>
    <ligand>
        <name>thiamine diphosphate</name>
        <dbReference type="ChEBI" id="CHEBI:58937"/>
    </ligand>
</feature>
<accession>A0A1G8F2Q0</accession>
<feature type="binding site" evidence="7">
    <location>
        <position position="519"/>
    </location>
    <ligand>
        <name>Mg(2+)</name>
        <dbReference type="ChEBI" id="CHEBI:18420"/>
    </ligand>
</feature>
<dbReference type="InterPro" id="IPR012001">
    <property type="entry name" value="Thiamin_PyroP_enz_TPP-bd_dom"/>
</dbReference>
<dbReference type="Gene3D" id="3.40.50.970">
    <property type="match status" value="2"/>
</dbReference>
<dbReference type="InterPro" id="IPR045229">
    <property type="entry name" value="TPP_enz"/>
</dbReference>
<dbReference type="InterPro" id="IPR030817">
    <property type="entry name" value="Myo_inos_IolD"/>
</dbReference>
<feature type="domain" description="Thiamine pyrophosphate enzyme central" evidence="8">
    <location>
        <begin position="220"/>
        <end position="353"/>
    </location>
</feature>
<dbReference type="GO" id="GO:0005948">
    <property type="term" value="C:acetolactate synthase complex"/>
    <property type="evidence" value="ECO:0007669"/>
    <property type="project" value="TreeGrafter"/>
</dbReference>
<dbReference type="OrthoDB" id="4494979at2"/>